<accession>A0ABY5D8R4</accession>
<dbReference type="Proteomes" id="UP001055940">
    <property type="component" value="Chromosome"/>
</dbReference>
<proteinExistence type="predicted"/>
<keyword evidence="4" id="KW-1185">Reference proteome</keyword>
<dbReference type="RefSeq" id="WP_254419762.1">
    <property type="nucleotide sequence ID" value="NZ_BAAAJB010000038.1"/>
</dbReference>
<dbReference type="PROSITE" id="PS00356">
    <property type="entry name" value="HTH_LACI_1"/>
    <property type="match status" value="1"/>
</dbReference>
<reference evidence="3" key="1">
    <citation type="submission" date="2022-06" db="EMBL/GenBank/DDBJ databases">
        <authorList>
            <person name="Ping M."/>
        </authorList>
    </citation>
    <scope>NUCLEOTIDE SEQUENCE</scope>
    <source>
        <strain evidence="3">JCM11759T</strain>
    </source>
</reference>
<evidence type="ECO:0000256" key="1">
    <source>
        <dbReference type="SAM" id="MobiDB-lite"/>
    </source>
</evidence>
<dbReference type="InterPro" id="IPR011991">
    <property type="entry name" value="ArsR-like_HTH"/>
</dbReference>
<organism evidence="3 4">
    <name type="scientific">Nocardiopsis exhalans</name>
    <dbReference type="NCBI Taxonomy" id="163604"/>
    <lineage>
        <taxon>Bacteria</taxon>
        <taxon>Bacillati</taxon>
        <taxon>Actinomycetota</taxon>
        <taxon>Actinomycetes</taxon>
        <taxon>Streptosporangiales</taxon>
        <taxon>Nocardiopsidaceae</taxon>
        <taxon>Nocardiopsis</taxon>
    </lineage>
</organism>
<dbReference type="InterPro" id="IPR005471">
    <property type="entry name" value="Tscrpt_reg_IclR_N"/>
</dbReference>
<name>A0ABY5D8R4_9ACTN</name>
<protein>
    <submittedName>
        <fullName evidence="3">MarR family transcriptional regulator</fullName>
    </submittedName>
</protein>
<sequence length="268" mass="27891">MPANTTAPARELILAALAQATKSLTVTELAEEAGVGKSTASKYLPGLEKEGLAVRTPGGRDGRRRLPDHWQAAPTTPTEPAPATAETTSGSAKDLEEAVPAPPATGEAAEDQHPQDTAPAPVSKGETASPTSRSMPAPGHTHQAQRPDTEPASTSTEAAHAPAPRRAAPAPRTKATSGREPVHTGAGEEGVNPVSGSQRLAPGELKLMVWALLKNSPEEEFTATELSHLLQGRSIGAIQNNLAKLSREGKAELACDKPRRYRFASPTA</sequence>
<feature type="compositionally biased region" description="Low complexity" evidence="1">
    <location>
        <begin position="158"/>
        <end position="172"/>
    </location>
</feature>
<feature type="domain" description="HTH iclR-type" evidence="2">
    <location>
        <begin position="13"/>
        <end position="56"/>
    </location>
</feature>
<evidence type="ECO:0000313" key="4">
    <source>
        <dbReference type="Proteomes" id="UP001055940"/>
    </source>
</evidence>
<feature type="compositionally biased region" description="Polar residues" evidence="1">
    <location>
        <begin position="142"/>
        <end position="157"/>
    </location>
</feature>
<gene>
    <name evidence="3" type="ORF">NE857_03465</name>
</gene>
<feature type="region of interest" description="Disordered" evidence="1">
    <location>
        <begin position="47"/>
        <end position="200"/>
    </location>
</feature>
<dbReference type="EMBL" id="CP099837">
    <property type="protein sequence ID" value="USY20729.1"/>
    <property type="molecule type" value="Genomic_DNA"/>
</dbReference>
<evidence type="ECO:0000259" key="2">
    <source>
        <dbReference type="Pfam" id="PF09339"/>
    </source>
</evidence>
<dbReference type="CDD" id="cd00090">
    <property type="entry name" value="HTH_ARSR"/>
    <property type="match status" value="1"/>
</dbReference>
<evidence type="ECO:0000313" key="3">
    <source>
        <dbReference type="EMBL" id="USY20729.1"/>
    </source>
</evidence>
<dbReference type="SUPFAM" id="SSF46785">
    <property type="entry name" value="Winged helix' DNA-binding domain"/>
    <property type="match status" value="1"/>
</dbReference>
<dbReference type="Gene3D" id="1.10.10.10">
    <property type="entry name" value="Winged helix-like DNA-binding domain superfamily/Winged helix DNA-binding domain"/>
    <property type="match status" value="1"/>
</dbReference>
<dbReference type="InterPro" id="IPR036388">
    <property type="entry name" value="WH-like_DNA-bd_sf"/>
</dbReference>
<feature type="compositionally biased region" description="Basic and acidic residues" evidence="1">
    <location>
        <begin position="47"/>
        <end position="68"/>
    </location>
</feature>
<dbReference type="Pfam" id="PF09339">
    <property type="entry name" value="HTH_IclR"/>
    <property type="match status" value="1"/>
</dbReference>
<feature type="compositionally biased region" description="Low complexity" evidence="1">
    <location>
        <begin position="72"/>
        <end position="88"/>
    </location>
</feature>
<dbReference type="InterPro" id="IPR036390">
    <property type="entry name" value="WH_DNA-bd_sf"/>
</dbReference>